<dbReference type="GO" id="GO:0009507">
    <property type="term" value="C:chloroplast"/>
    <property type="evidence" value="ECO:0007669"/>
    <property type="project" value="TreeGrafter"/>
</dbReference>
<dbReference type="EMBL" id="FNXT01001225">
    <property type="protein sequence ID" value="SZX75153.1"/>
    <property type="molecule type" value="Genomic_DNA"/>
</dbReference>
<reference evidence="2 3" key="1">
    <citation type="submission" date="2016-10" db="EMBL/GenBank/DDBJ databases">
        <authorList>
            <person name="Cai Z."/>
        </authorList>
    </citation>
    <scope>NUCLEOTIDE SEQUENCE [LARGE SCALE GENOMIC DNA]</scope>
</reference>
<sequence>MVLANAIAPNQEKAVFSIPESKDEAVKVSAAALLGQVKQLKGAKKAKKGFGAGSSGGSTGTRFSVELPLASDSPAELAGLAADLLAALPAAATAGACIVAASEQVAAAVQAARSSSGRQGSGPVLSLRAACQADSLSGPLLLLAPATSDVALVEQLLDEVWGGPWALVVNPGWHANTPAAYSGLVDSFEAAYSFMPIATQGLVRAEGAVLRQLSGSAAASPWRVLLKEEDDFVQVGQMKRRPSQSDLELVIMNARAASSPLTSLVKGVKGLMDKGKK</sequence>
<dbReference type="PANTHER" id="PTHR36365">
    <property type="entry name" value="OS05G0500400 PROTEIN"/>
    <property type="match status" value="1"/>
</dbReference>
<protein>
    <recommendedName>
        <fullName evidence="1">DUF1995 domain-containing protein</fullName>
    </recommendedName>
</protein>
<dbReference type="Proteomes" id="UP000256970">
    <property type="component" value="Unassembled WGS sequence"/>
</dbReference>
<dbReference type="AlphaFoldDB" id="A0A383WD50"/>
<dbReference type="Pfam" id="PF09353">
    <property type="entry name" value="DUF1995"/>
    <property type="match status" value="1"/>
</dbReference>
<name>A0A383WD50_TETOB</name>
<dbReference type="PANTHER" id="PTHR36365:SF1">
    <property type="entry name" value="OS05G0500400 PROTEIN"/>
    <property type="match status" value="1"/>
</dbReference>
<dbReference type="InterPro" id="IPR018962">
    <property type="entry name" value="DUF1995"/>
</dbReference>
<evidence type="ECO:0000259" key="1">
    <source>
        <dbReference type="Pfam" id="PF09353"/>
    </source>
</evidence>
<evidence type="ECO:0000313" key="2">
    <source>
        <dbReference type="EMBL" id="SZX75153.1"/>
    </source>
</evidence>
<organism evidence="2 3">
    <name type="scientific">Tetradesmus obliquus</name>
    <name type="common">Green alga</name>
    <name type="synonym">Acutodesmus obliquus</name>
    <dbReference type="NCBI Taxonomy" id="3088"/>
    <lineage>
        <taxon>Eukaryota</taxon>
        <taxon>Viridiplantae</taxon>
        <taxon>Chlorophyta</taxon>
        <taxon>core chlorophytes</taxon>
        <taxon>Chlorophyceae</taxon>
        <taxon>CS clade</taxon>
        <taxon>Sphaeropleales</taxon>
        <taxon>Scenedesmaceae</taxon>
        <taxon>Tetradesmus</taxon>
    </lineage>
</organism>
<evidence type="ECO:0000313" key="3">
    <source>
        <dbReference type="Proteomes" id="UP000256970"/>
    </source>
</evidence>
<proteinExistence type="predicted"/>
<feature type="domain" description="DUF1995" evidence="1">
    <location>
        <begin position="19"/>
        <end position="248"/>
    </location>
</feature>
<keyword evidence="3" id="KW-1185">Reference proteome</keyword>
<accession>A0A383WD50</accession>
<gene>
    <name evidence="2" type="ORF">BQ4739_LOCUS15458</name>
</gene>